<keyword evidence="2" id="KW-0479">Metal-binding</keyword>
<sequence>MASPAQNERLTRVGPGTPMGELLRRYWHPFAAAAEIDELGIKPVKLLGESLVAFRAGDGSYGLIDRQCPHRRADMVFGIIEEDGLRCSYHGWCFATDGKCLQQPYEDIANPKARFRDKIRTKAYPVEEKAGMLWAYMGPGPAPLVPNWEPFTWDNGFRQVVYADVPCNWFQCQENSLDPVHFEWMHRNWSSRLSGDGSYGPKHLELKFDEFEFGHIYRRVREDTDKDSQHWTVGSTALWPNAFFLGDHIEWRVPVDDENTLSITWMFHRVPVAQEPYVQQRVPYWRGPVKDERGEWITSHVLNQDIVAWAGQGAIADRTEEHLGQSDLGIIMLRRSFDENMKAVAEGRDPKGLIRDPERNKCVELPIKHREIFTTSMTLEESWELGRKLAYRFNQPDYPHQVGQPEEIKREFQLAMGMIAEDAEHTI</sequence>
<dbReference type="Pfam" id="PF19301">
    <property type="entry name" value="LigXa_C"/>
    <property type="match status" value="1"/>
</dbReference>
<dbReference type="Gene3D" id="3.90.380.10">
    <property type="entry name" value="Naphthalene 1,2-dioxygenase Alpha Subunit, Chain A, domain 1"/>
    <property type="match status" value="1"/>
</dbReference>
<dbReference type="PROSITE" id="PS51296">
    <property type="entry name" value="RIESKE"/>
    <property type="match status" value="1"/>
</dbReference>
<dbReference type="CDD" id="cd08878">
    <property type="entry name" value="RHO_alpha_C_DMO-like"/>
    <property type="match status" value="1"/>
</dbReference>
<evidence type="ECO:0000256" key="1">
    <source>
        <dbReference type="ARBA" id="ARBA00022714"/>
    </source>
</evidence>
<dbReference type="EC" id="1.14.12.7" evidence="7"/>
<keyword evidence="1" id="KW-0001">2Fe-2S</keyword>
<protein>
    <submittedName>
        <fullName evidence="7">Phthalate 4,5-dioxygenase oxygenase subunit</fullName>
        <ecNumber evidence="7">1.14.12.7</ecNumber>
    </submittedName>
</protein>
<keyword evidence="3 7" id="KW-0560">Oxidoreductase</keyword>
<dbReference type="PANTHER" id="PTHR21266">
    <property type="entry name" value="IRON-SULFUR DOMAIN CONTAINING PROTEIN"/>
    <property type="match status" value="1"/>
</dbReference>
<dbReference type="InterPro" id="IPR017941">
    <property type="entry name" value="Rieske_2Fe-2S"/>
</dbReference>
<keyword evidence="7" id="KW-0223">Dioxygenase</keyword>
<evidence type="ECO:0000256" key="5">
    <source>
        <dbReference type="ARBA" id="ARBA00023014"/>
    </source>
</evidence>
<dbReference type="SUPFAM" id="SSF50022">
    <property type="entry name" value="ISP domain"/>
    <property type="match status" value="1"/>
</dbReference>
<dbReference type="InterPro" id="IPR045623">
    <property type="entry name" value="LigXa_C"/>
</dbReference>
<keyword evidence="5" id="KW-0411">Iron-sulfur</keyword>
<dbReference type="GO" id="GO:0051537">
    <property type="term" value="F:2 iron, 2 sulfur cluster binding"/>
    <property type="evidence" value="ECO:0007669"/>
    <property type="project" value="UniProtKB-KW"/>
</dbReference>
<proteinExistence type="predicted"/>
<accession>A0A160TK22</accession>
<evidence type="ECO:0000313" key="7">
    <source>
        <dbReference type="EMBL" id="CUS44791.1"/>
    </source>
</evidence>
<organism evidence="7">
    <name type="scientific">hydrothermal vent metagenome</name>
    <dbReference type="NCBI Taxonomy" id="652676"/>
    <lineage>
        <taxon>unclassified sequences</taxon>
        <taxon>metagenomes</taxon>
        <taxon>ecological metagenomes</taxon>
    </lineage>
</organism>
<dbReference type="InterPro" id="IPR050584">
    <property type="entry name" value="Cholesterol_7-desaturase"/>
</dbReference>
<evidence type="ECO:0000256" key="2">
    <source>
        <dbReference type="ARBA" id="ARBA00022723"/>
    </source>
</evidence>
<gene>
    <name evidence="7" type="ORF">MGWOODY_Smn1390</name>
</gene>
<dbReference type="CDD" id="cd03479">
    <property type="entry name" value="Rieske_RO_Alpha_PhDO_like"/>
    <property type="match status" value="1"/>
</dbReference>
<dbReference type="AlphaFoldDB" id="A0A160TK22"/>
<dbReference type="SUPFAM" id="SSF55961">
    <property type="entry name" value="Bet v1-like"/>
    <property type="match status" value="1"/>
</dbReference>
<feature type="domain" description="Rieske" evidence="6">
    <location>
        <begin position="27"/>
        <end position="135"/>
    </location>
</feature>
<evidence type="ECO:0000256" key="4">
    <source>
        <dbReference type="ARBA" id="ARBA00023004"/>
    </source>
</evidence>
<dbReference type="InterPro" id="IPR036922">
    <property type="entry name" value="Rieske_2Fe-2S_sf"/>
</dbReference>
<dbReference type="PANTHER" id="PTHR21266:SF59">
    <property type="entry name" value="BLR4922 PROTEIN"/>
    <property type="match status" value="1"/>
</dbReference>
<dbReference type="Pfam" id="PF00355">
    <property type="entry name" value="Rieske"/>
    <property type="match status" value="1"/>
</dbReference>
<evidence type="ECO:0000256" key="3">
    <source>
        <dbReference type="ARBA" id="ARBA00023002"/>
    </source>
</evidence>
<dbReference type="Gene3D" id="2.102.10.10">
    <property type="entry name" value="Rieske [2Fe-2S] iron-sulphur domain"/>
    <property type="match status" value="1"/>
</dbReference>
<name>A0A160TK22_9ZZZZ</name>
<keyword evidence="4" id="KW-0408">Iron</keyword>
<dbReference type="InterPro" id="IPR015881">
    <property type="entry name" value="ARHD_Rieske_2Fe_2S"/>
</dbReference>
<dbReference type="PROSITE" id="PS00570">
    <property type="entry name" value="RING_HYDROXYL_ALPHA"/>
    <property type="match status" value="1"/>
</dbReference>
<dbReference type="GO" id="GO:0018620">
    <property type="term" value="F:phthalate 4,5-dioxygenase activity"/>
    <property type="evidence" value="ECO:0007669"/>
    <property type="project" value="UniProtKB-EC"/>
</dbReference>
<dbReference type="EMBL" id="CZQE01000180">
    <property type="protein sequence ID" value="CUS44791.1"/>
    <property type="molecule type" value="Genomic_DNA"/>
</dbReference>
<reference evidence="7" key="1">
    <citation type="submission" date="2015-10" db="EMBL/GenBank/DDBJ databases">
        <authorList>
            <person name="Gilbert D.G."/>
        </authorList>
    </citation>
    <scope>NUCLEOTIDE SEQUENCE</scope>
</reference>
<dbReference type="GO" id="GO:0005506">
    <property type="term" value="F:iron ion binding"/>
    <property type="evidence" value="ECO:0007669"/>
    <property type="project" value="InterPro"/>
</dbReference>
<evidence type="ECO:0000259" key="6">
    <source>
        <dbReference type="PROSITE" id="PS51296"/>
    </source>
</evidence>